<evidence type="ECO:0000313" key="2">
    <source>
        <dbReference type="Proteomes" id="UP001596242"/>
    </source>
</evidence>
<sequence length="312" mass="33681">MSEKLRDIENELKAAEARSMANAANSAADRRAKAKQVDRFGVPLVLISVHDNLSGITNVDPHAGPELPLSLAPTAVKKALTAARTVAERLDKADETADRLFAEYRAVPAQVQRKITDAVARGEEPPSLSALADDRQAKLAGPLRDAIALRNALHAAAIKAAETADKARERHRVEWRDKVAAHIAAELPNVRKRLQDAANALAAILNEANNLTELRNACAVVDAEWLKSRAEACTINITPSQTQTDYDRATPDVYRSDRKAVKEHAANRFASAGGPVDLVSEAGKRVGWLGSYDEGGMFPNSLFVPLSSHEPV</sequence>
<proteinExistence type="predicted"/>
<keyword evidence="2" id="KW-1185">Reference proteome</keyword>
<dbReference type="RefSeq" id="WP_386405726.1">
    <property type="nucleotide sequence ID" value="NZ_JBHSPT010000108.1"/>
</dbReference>
<accession>A0ABW1M9Z6</accession>
<name>A0ABW1M9Z6_9ACTN</name>
<comment type="caution">
    <text evidence="1">The sequence shown here is derived from an EMBL/GenBank/DDBJ whole genome shotgun (WGS) entry which is preliminary data.</text>
</comment>
<organism evidence="1 2">
    <name type="scientific">Streptomyces pratens</name>
    <dbReference type="NCBI Taxonomy" id="887456"/>
    <lineage>
        <taxon>Bacteria</taxon>
        <taxon>Bacillati</taxon>
        <taxon>Actinomycetota</taxon>
        <taxon>Actinomycetes</taxon>
        <taxon>Kitasatosporales</taxon>
        <taxon>Streptomycetaceae</taxon>
        <taxon>Streptomyces</taxon>
    </lineage>
</organism>
<gene>
    <name evidence="1" type="ORF">ACFP50_33625</name>
</gene>
<reference evidence="2" key="1">
    <citation type="journal article" date="2019" name="Int. J. Syst. Evol. Microbiol.">
        <title>The Global Catalogue of Microorganisms (GCM) 10K type strain sequencing project: providing services to taxonomists for standard genome sequencing and annotation.</title>
        <authorList>
            <consortium name="The Broad Institute Genomics Platform"/>
            <consortium name="The Broad Institute Genome Sequencing Center for Infectious Disease"/>
            <person name="Wu L."/>
            <person name="Ma J."/>
        </authorList>
    </citation>
    <scope>NUCLEOTIDE SEQUENCE [LARGE SCALE GENOMIC DNA]</scope>
    <source>
        <strain evidence="2">JCM 12763</strain>
    </source>
</reference>
<dbReference type="EMBL" id="JBHSPT010000108">
    <property type="protein sequence ID" value="MFC6060161.1"/>
    <property type="molecule type" value="Genomic_DNA"/>
</dbReference>
<protein>
    <recommendedName>
        <fullName evidence="3">HNH endonuclease</fullName>
    </recommendedName>
</protein>
<evidence type="ECO:0000313" key="1">
    <source>
        <dbReference type="EMBL" id="MFC6060161.1"/>
    </source>
</evidence>
<dbReference type="Proteomes" id="UP001596242">
    <property type="component" value="Unassembled WGS sequence"/>
</dbReference>
<evidence type="ECO:0008006" key="3">
    <source>
        <dbReference type="Google" id="ProtNLM"/>
    </source>
</evidence>